<comment type="caution">
    <text evidence="1">The sequence shown here is derived from an EMBL/GenBank/DDBJ whole genome shotgun (WGS) entry which is preliminary data.</text>
</comment>
<evidence type="ECO:0000313" key="2">
    <source>
        <dbReference type="Proteomes" id="UP000814033"/>
    </source>
</evidence>
<dbReference type="EMBL" id="MU275892">
    <property type="protein sequence ID" value="KAI0048091.1"/>
    <property type="molecule type" value="Genomic_DNA"/>
</dbReference>
<evidence type="ECO:0000313" key="1">
    <source>
        <dbReference type="EMBL" id="KAI0048091.1"/>
    </source>
</evidence>
<gene>
    <name evidence="1" type="ORF">FA95DRAFT_1595322</name>
</gene>
<proteinExistence type="predicted"/>
<keyword evidence="2" id="KW-1185">Reference proteome</keyword>
<reference evidence="1" key="2">
    <citation type="journal article" date="2022" name="New Phytol.">
        <title>Evolutionary transition to the ectomycorrhizal habit in the genomes of a hyperdiverse lineage of mushroom-forming fungi.</title>
        <authorList>
            <person name="Looney B."/>
            <person name="Miyauchi S."/>
            <person name="Morin E."/>
            <person name="Drula E."/>
            <person name="Courty P.E."/>
            <person name="Kohler A."/>
            <person name="Kuo A."/>
            <person name="LaButti K."/>
            <person name="Pangilinan J."/>
            <person name="Lipzen A."/>
            <person name="Riley R."/>
            <person name="Andreopoulos W."/>
            <person name="He G."/>
            <person name="Johnson J."/>
            <person name="Nolan M."/>
            <person name="Tritt A."/>
            <person name="Barry K.W."/>
            <person name="Grigoriev I.V."/>
            <person name="Nagy L.G."/>
            <person name="Hibbett D."/>
            <person name="Henrissat B."/>
            <person name="Matheny P.B."/>
            <person name="Labbe J."/>
            <person name="Martin F.M."/>
        </authorList>
    </citation>
    <scope>NUCLEOTIDE SEQUENCE</scope>
    <source>
        <strain evidence="1">FP105234-sp</strain>
    </source>
</reference>
<sequence length="112" mass="12939">MEAQIHDEWDALPPSLARSIDDFRRTILSIREFMSNLTKSRWHHRAFHRNRIQNSLQEYEGRLDDASRIFEHTSFINIQLEISGSKSQIDALPLALFNFTGVANASAVLVRT</sequence>
<accession>A0ACB8RWW1</accession>
<reference evidence="1" key="1">
    <citation type="submission" date="2021-02" db="EMBL/GenBank/DDBJ databases">
        <authorList>
            <consortium name="DOE Joint Genome Institute"/>
            <person name="Ahrendt S."/>
            <person name="Looney B.P."/>
            <person name="Miyauchi S."/>
            <person name="Morin E."/>
            <person name="Drula E."/>
            <person name="Courty P.E."/>
            <person name="Chicoki N."/>
            <person name="Fauchery L."/>
            <person name="Kohler A."/>
            <person name="Kuo A."/>
            <person name="Labutti K."/>
            <person name="Pangilinan J."/>
            <person name="Lipzen A."/>
            <person name="Riley R."/>
            <person name="Andreopoulos W."/>
            <person name="He G."/>
            <person name="Johnson J."/>
            <person name="Barry K.W."/>
            <person name="Grigoriev I.V."/>
            <person name="Nagy L."/>
            <person name="Hibbett D."/>
            <person name="Henrissat B."/>
            <person name="Matheny P.B."/>
            <person name="Labbe J."/>
            <person name="Martin F."/>
        </authorList>
    </citation>
    <scope>NUCLEOTIDE SEQUENCE</scope>
    <source>
        <strain evidence="1">FP105234-sp</strain>
    </source>
</reference>
<dbReference type="Proteomes" id="UP000814033">
    <property type="component" value="Unassembled WGS sequence"/>
</dbReference>
<protein>
    <submittedName>
        <fullName evidence="1">Uncharacterized protein</fullName>
    </submittedName>
</protein>
<name>A0ACB8RWW1_9AGAM</name>
<organism evidence="1 2">
    <name type="scientific">Auriscalpium vulgare</name>
    <dbReference type="NCBI Taxonomy" id="40419"/>
    <lineage>
        <taxon>Eukaryota</taxon>
        <taxon>Fungi</taxon>
        <taxon>Dikarya</taxon>
        <taxon>Basidiomycota</taxon>
        <taxon>Agaricomycotina</taxon>
        <taxon>Agaricomycetes</taxon>
        <taxon>Russulales</taxon>
        <taxon>Auriscalpiaceae</taxon>
        <taxon>Auriscalpium</taxon>
    </lineage>
</organism>